<dbReference type="Gene3D" id="3.30.1870.10">
    <property type="entry name" value="EreA-like, domain 2"/>
    <property type="match status" value="1"/>
</dbReference>
<reference evidence="1 2" key="1">
    <citation type="submission" date="2019-03" db="EMBL/GenBank/DDBJ databases">
        <title>Genomic Encyclopedia of Type Strains, Phase IV (KMG-IV): sequencing the most valuable type-strain genomes for metagenomic binning, comparative biology and taxonomic classification.</title>
        <authorList>
            <person name="Goeker M."/>
        </authorList>
    </citation>
    <scope>NUCLEOTIDE SEQUENCE [LARGE SCALE GENOMIC DNA]</scope>
    <source>
        <strain evidence="1 2">DSM 18555</strain>
    </source>
</reference>
<evidence type="ECO:0000313" key="1">
    <source>
        <dbReference type="EMBL" id="TDN89726.1"/>
    </source>
</evidence>
<dbReference type="PIRSF" id="PIRSF036794">
    <property type="entry name" value="UCP_erythr_ester"/>
    <property type="match status" value="1"/>
</dbReference>
<dbReference type="PANTHER" id="PTHR31299">
    <property type="entry name" value="ESTERASE, PUTATIVE (AFU_ORTHOLOGUE AFUA_1G05850)-RELATED"/>
    <property type="match status" value="1"/>
</dbReference>
<dbReference type="InterPro" id="IPR007815">
    <property type="entry name" value="Emycin_Estase"/>
</dbReference>
<proteinExistence type="predicted"/>
<gene>
    <name evidence="1" type="ORF">EV677_1786</name>
</gene>
<protein>
    <submittedName>
        <fullName evidence="1">Erythromycin esterase-like protein</fullName>
    </submittedName>
</protein>
<dbReference type="CDD" id="cd14728">
    <property type="entry name" value="Ere-like"/>
    <property type="match status" value="1"/>
</dbReference>
<dbReference type="Gene3D" id="1.20.1440.30">
    <property type="entry name" value="Biosynthetic Protein domain"/>
    <property type="match status" value="1"/>
</dbReference>
<dbReference type="PANTHER" id="PTHR31299:SF0">
    <property type="entry name" value="ESTERASE, PUTATIVE (AFU_ORTHOLOGUE AFUA_1G05850)-RELATED"/>
    <property type="match status" value="1"/>
</dbReference>
<keyword evidence="2" id="KW-1185">Reference proteome</keyword>
<organism evidence="1 2">
    <name type="scientific">Herminiimonas fonticola</name>
    <dbReference type="NCBI Taxonomy" id="303380"/>
    <lineage>
        <taxon>Bacteria</taxon>
        <taxon>Pseudomonadati</taxon>
        <taxon>Pseudomonadota</taxon>
        <taxon>Betaproteobacteria</taxon>
        <taxon>Burkholderiales</taxon>
        <taxon>Oxalobacteraceae</taxon>
        <taxon>Herminiimonas</taxon>
    </lineage>
</organism>
<dbReference type="Gene3D" id="3.40.1660.10">
    <property type="entry name" value="EreA-like (biosynthetic domain)"/>
    <property type="match status" value="1"/>
</dbReference>
<accession>A0A4R6G5I9</accession>
<dbReference type="InterPro" id="IPR014622">
    <property type="entry name" value="UCP036794_erythomycin"/>
</dbReference>
<dbReference type="OrthoDB" id="9810066at2"/>
<dbReference type="EMBL" id="SNWF01000005">
    <property type="protein sequence ID" value="TDN89726.1"/>
    <property type="molecule type" value="Genomic_DNA"/>
</dbReference>
<dbReference type="SUPFAM" id="SSF159501">
    <property type="entry name" value="EreA/ChaN-like"/>
    <property type="match status" value="1"/>
</dbReference>
<comment type="caution">
    <text evidence="1">The sequence shown here is derived from an EMBL/GenBank/DDBJ whole genome shotgun (WGS) entry which is preliminary data.</text>
</comment>
<evidence type="ECO:0000313" key="2">
    <source>
        <dbReference type="Proteomes" id="UP000294737"/>
    </source>
</evidence>
<dbReference type="AlphaFoldDB" id="A0A4R6G5I9"/>
<dbReference type="Proteomes" id="UP000294737">
    <property type="component" value="Unassembled WGS sequence"/>
</dbReference>
<dbReference type="RefSeq" id="WP_112991835.1">
    <property type="nucleotide sequence ID" value="NZ_PTLZ01000002.1"/>
</dbReference>
<dbReference type="InterPro" id="IPR052036">
    <property type="entry name" value="Hydrolase/PRTase-associated"/>
</dbReference>
<sequence>MTTTETLISCARILTGTKTDYDDLLERIGDARFVLLGEASHGTHEFYRERAIITQRLIKEKNFHAVAVEADWPDAYRVNRYVCNRSEDGDSEQALAGFKRFPTWMWRNNDVVHFLDWLRSYNDARPELHTVGFYGIDLYSLFTSIDEVLKYLGKVDPDAAARARHRYACFDHFRHDSQSYGYATGVQMSPSCENAVVAQLTELCQQGDKYLQQDGTEATAAFFYAQQNARLVKNAEQYYRTMFKGRTSSWNLRDRHMADTLQALVTHLTKIHSEPAKIIVWAHNSHLGDARATEVGQYGEWNVGQLMRQLYGDQVVSIGFMTHHGTVTAASDWDAVAERKRVRPALPGSYESLLHQTGIERMLLTFDGDAATRILMQPHLERTIGVIYLPESERGSHYFHACLPQQFDAILYFDETHAVRPLELNSQWETGEAPETYPVGI</sequence>
<dbReference type="GO" id="GO:0046677">
    <property type="term" value="P:response to antibiotic"/>
    <property type="evidence" value="ECO:0007669"/>
    <property type="project" value="InterPro"/>
</dbReference>
<dbReference type="Pfam" id="PF05139">
    <property type="entry name" value="Erythro_esteras"/>
    <property type="match status" value="1"/>
</dbReference>
<name>A0A4R6G5I9_9BURK</name>